<name>A0A8J5RXJ8_ZIZPA</name>
<dbReference type="AlphaFoldDB" id="A0A8J5RXJ8"/>
<dbReference type="Proteomes" id="UP000729402">
    <property type="component" value="Unassembled WGS sequence"/>
</dbReference>
<gene>
    <name evidence="1" type="ORF">GUJ93_ZPchr0008g13430</name>
</gene>
<evidence type="ECO:0000313" key="1">
    <source>
        <dbReference type="EMBL" id="KAG8047844.1"/>
    </source>
</evidence>
<accession>A0A8J5RXJ8</accession>
<dbReference type="EMBL" id="JAAALK010000290">
    <property type="protein sequence ID" value="KAG8047844.1"/>
    <property type="molecule type" value="Genomic_DNA"/>
</dbReference>
<reference evidence="1" key="2">
    <citation type="submission" date="2021-02" db="EMBL/GenBank/DDBJ databases">
        <authorList>
            <person name="Kimball J.A."/>
            <person name="Haas M.W."/>
            <person name="Macchietto M."/>
            <person name="Kono T."/>
            <person name="Duquette J."/>
            <person name="Shao M."/>
        </authorList>
    </citation>
    <scope>NUCLEOTIDE SEQUENCE</scope>
    <source>
        <tissue evidence="1">Fresh leaf tissue</tissue>
    </source>
</reference>
<keyword evidence="2" id="KW-1185">Reference proteome</keyword>
<proteinExistence type="predicted"/>
<organism evidence="1 2">
    <name type="scientific">Zizania palustris</name>
    <name type="common">Northern wild rice</name>
    <dbReference type="NCBI Taxonomy" id="103762"/>
    <lineage>
        <taxon>Eukaryota</taxon>
        <taxon>Viridiplantae</taxon>
        <taxon>Streptophyta</taxon>
        <taxon>Embryophyta</taxon>
        <taxon>Tracheophyta</taxon>
        <taxon>Spermatophyta</taxon>
        <taxon>Magnoliopsida</taxon>
        <taxon>Liliopsida</taxon>
        <taxon>Poales</taxon>
        <taxon>Poaceae</taxon>
        <taxon>BOP clade</taxon>
        <taxon>Oryzoideae</taxon>
        <taxon>Oryzeae</taxon>
        <taxon>Zizaniinae</taxon>
        <taxon>Zizania</taxon>
    </lineage>
</organism>
<sequence>MHRPELAIASLPFFLDLPVQVPRPAAMAPRPNRSSASRRAVLYPVVDSCHRHERAAAARTVLAAAPFSGRYDCEEHADTQWCARLRQ</sequence>
<evidence type="ECO:0000313" key="2">
    <source>
        <dbReference type="Proteomes" id="UP000729402"/>
    </source>
</evidence>
<comment type="caution">
    <text evidence="1">The sequence shown here is derived from an EMBL/GenBank/DDBJ whole genome shotgun (WGS) entry which is preliminary data.</text>
</comment>
<reference evidence="1" key="1">
    <citation type="journal article" date="2021" name="bioRxiv">
        <title>Whole Genome Assembly and Annotation of Northern Wild Rice, Zizania palustris L., Supports a Whole Genome Duplication in the Zizania Genus.</title>
        <authorList>
            <person name="Haas M."/>
            <person name="Kono T."/>
            <person name="Macchietto M."/>
            <person name="Millas R."/>
            <person name="McGilp L."/>
            <person name="Shao M."/>
            <person name="Duquette J."/>
            <person name="Hirsch C.N."/>
            <person name="Kimball J."/>
        </authorList>
    </citation>
    <scope>NUCLEOTIDE SEQUENCE</scope>
    <source>
        <tissue evidence="1">Fresh leaf tissue</tissue>
    </source>
</reference>
<protein>
    <submittedName>
        <fullName evidence="1">Uncharacterized protein</fullName>
    </submittedName>
</protein>